<dbReference type="InterPro" id="IPR024474">
    <property type="entry name" value="Znf_dom_IS66"/>
</dbReference>
<reference evidence="6" key="1">
    <citation type="submission" date="2016-11" db="EMBL/GenBank/DDBJ databases">
        <authorList>
            <person name="Varghese N."/>
            <person name="Submissions S."/>
        </authorList>
    </citation>
    <scope>NUCLEOTIDE SEQUENCE [LARGE SCALE GENOMIC DNA]</scope>
    <source>
        <strain evidence="6">DSM 17957</strain>
    </source>
</reference>
<sequence>MKTIENTSFKANENTNDNLNKVEQEIELLKQENEELKAKLKYYEEQFKLAQAKKYGSSSDSVADGQISIFNEAEKESAKECVEPDIEEITYKRKKSATKSRRSYKDLEVEEVYYTLPEEEQTCPSCNHELHELHEMKVVVRKELKVIPPTVKVVHHKRQVYACRHCDSMESEGTEGSIITAPMPKPVLPGSMVSPSLLATILDMKFNKMMPLYRQEQSFVDFGIDISRQNMASWVVKGSEQWLKPLFLRMCDYLIKEDIVHADETVLNCLDEKDNKNNYMWLYATGERSNHRIYLYDYQKSRSQKHPKEFLEGFSGYLQTDGYQGYNSVSNVKNLGCLAHARRYFTDALKALTEDATATRTKAHEGEQFFSKIYAYERDFKEISSEGRYTLRLEKVKPVLDDLHLWLETESKRTLPKSKLGEAIKYSLKQWDKLIQFLEDGRLSCDNNLAERGIKPFVLARKNFLFAKSPKGATASGIAFSIIETAKANGLKPFYYLNYLFEKLPNINLDDYDALDACLPWSESLPEEIRRKTESIDENN</sequence>
<evidence type="ECO:0000313" key="6">
    <source>
        <dbReference type="Proteomes" id="UP000184536"/>
    </source>
</evidence>
<evidence type="ECO:0000256" key="1">
    <source>
        <dbReference type="SAM" id="Coils"/>
    </source>
</evidence>
<evidence type="ECO:0000259" key="2">
    <source>
        <dbReference type="Pfam" id="PF03050"/>
    </source>
</evidence>
<dbReference type="InterPro" id="IPR004291">
    <property type="entry name" value="Transposase_IS66_central"/>
</dbReference>
<evidence type="ECO:0000259" key="3">
    <source>
        <dbReference type="Pfam" id="PF13005"/>
    </source>
</evidence>
<protein>
    <submittedName>
        <fullName evidence="5">Transposase</fullName>
    </submittedName>
</protein>
<feature type="domain" description="Transposase IS66 zinc-finger binding" evidence="3">
    <location>
        <begin position="120"/>
        <end position="167"/>
    </location>
</feature>
<dbReference type="InterPro" id="IPR039552">
    <property type="entry name" value="IS66_C"/>
</dbReference>
<dbReference type="OrthoDB" id="9760067at2"/>
<evidence type="ECO:0000259" key="4">
    <source>
        <dbReference type="Pfam" id="PF13817"/>
    </source>
</evidence>
<dbReference type="Pfam" id="PF03050">
    <property type="entry name" value="DDE_Tnp_IS66"/>
    <property type="match status" value="1"/>
</dbReference>
<dbReference type="EMBL" id="FQZV01000106">
    <property type="protein sequence ID" value="SHK22789.1"/>
    <property type="molecule type" value="Genomic_DNA"/>
</dbReference>
<dbReference type="Proteomes" id="UP000184536">
    <property type="component" value="Unassembled WGS sequence"/>
</dbReference>
<dbReference type="PANTHER" id="PTHR33678:SF2">
    <property type="match status" value="1"/>
</dbReference>
<dbReference type="NCBIfam" id="NF033517">
    <property type="entry name" value="transpos_IS66"/>
    <property type="match status" value="1"/>
</dbReference>
<feature type="coiled-coil region" evidence="1">
    <location>
        <begin position="12"/>
        <end position="53"/>
    </location>
</feature>
<dbReference type="Pfam" id="PF13817">
    <property type="entry name" value="DDE_Tnp_IS66_C"/>
    <property type="match status" value="1"/>
</dbReference>
<accession>A0A1M6QR71</accession>
<evidence type="ECO:0000313" key="5">
    <source>
        <dbReference type="EMBL" id="SHK22789.1"/>
    </source>
</evidence>
<dbReference type="AlphaFoldDB" id="A0A1M6QR71"/>
<feature type="domain" description="Transposase IS66 C-terminal" evidence="4">
    <location>
        <begin position="481"/>
        <end position="521"/>
    </location>
</feature>
<dbReference type="InterPro" id="IPR052344">
    <property type="entry name" value="Transposase-related"/>
</dbReference>
<dbReference type="RefSeq" id="WP_110942828.1">
    <property type="nucleotide sequence ID" value="NZ_FQZV01000106.1"/>
</dbReference>
<gene>
    <name evidence="5" type="ORF">SAMN02745975_03908</name>
</gene>
<keyword evidence="1" id="KW-0175">Coiled coil</keyword>
<dbReference type="PANTHER" id="PTHR33678">
    <property type="entry name" value="BLL1576 PROTEIN"/>
    <property type="match status" value="1"/>
</dbReference>
<proteinExistence type="predicted"/>
<keyword evidence="6" id="KW-1185">Reference proteome</keyword>
<feature type="domain" description="Transposase IS66 central" evidence="2">
    <location>
        <begin position="191"/>
        <end position="474"/>
    </location>
</feature>
<dbReference type="Pfam" id="PF13005">
    <property type="entry name" value="zf-IS66"/>
    <property type="match status" value="1"/>
</dbReference>
<name>A0A1M6QR71_9FIRM</name>
<organism evidence="5 6">
    <name type="scientific">Geosporobacter subterraneus DSM 17957</name>
    <dbReference type="NCBI Taxonomy" id="1121919"/>
    <lineage>
        <taxon>Bacteria</taxon>
        <taxon>Bacillati</taxon>
        <taxon>Bacillota</taxon>
        <taxon>Clostridia</taxon>
        <taxon>Peptostreptococcales</taxon>
        <taxon>Thermotaleaceae</taxon>
        <taxon>Geosporobacter</taxon>
    </lineage>
</organism>
<dbReference type="STRING" id="1121919.SAMN02745975_03908"/>